<name>R9R4N4_9CAUD</name>
<dbReference type="KEGG" id="vg:16194957"/>
<dbReference type="RefSeq" id="YP_008126765.1">
    <property type="nucleotide sequence ID" value="NC_021540.1"/>
</dbReference>
<organism evidence="1 2">
    <name type="scientific">Vibrio phage JA-1</name>
    <dbReference type="NCBI Taxonomy" id="1283071"/>
    <lineage>
        <taxon>Viruses</taxon>
        <taxon>Duplodnaviria</taxon>
        <taxon>Heunggongvirae</taxon>
        <taxon>Uroviricota</taxon>
        <taxon>Caudoviricetes</taxon>
        <taxon>Schitoviridae</taxon>
        <taxon>Pacinivirus</taxon>
        <taxon>Pacinivirus VCO139</taxon>
    </lineage>
</organism>
<dbReference type="GeneID" id="16194957"/>
<dbReference type="Proteomes" id="UP000014320">
    <property type="component" value="Segment"/>
</dbReference>
<sequence length="75" mass="9093">MNNVEKLAHIENLIETYKQQLHEIYEQEWSEAVAPTKTPEEWRNYREPLLKKVDAAKELRKHYSNLVILDIQDWD</sequence>
<evidence type="ECO:0000313" key="2">
    <source>
        <dbReference type="Proteomes" id="UP000014320"/>
    </source>
</evidence>
<gene>
    <name evidence="1" type="ORF">JA1_0002</name>
</gene>
<proteinExistence type="predicted"/>
<reference evidence="1 2" key="1">
    <citation type="journal article" date="2013" name="Virol. J.">
        <title>Whole genome sequencing and comparative genomic analyses of two Vibrio cholerae O139 Bengal-specific Podoviruses to other N4-like phages reveal extensive genetic diversity.</title>
        <authorList>
            <person name="Fouts D.E."/>
            <person name="Klumpp J."/>
            <person name="Bishop-Lilly K.A."/>
            <person name="Rajavel M."/>
            <person name="Willner K.M."/>
            <person name="Butani A."/>
            <person name="Henry M."/>
            <person name="Biswas B."/>
            <person name="Li M."/>
            <person name="Albert M.J."/>
            <person name="Loessner M.J."/>
            <person name="Calendar R."/>
            <person name="Sozhamannan S."/>
        </authorList>
    </citation>
    <scope>NUCLEOTIDE SEQUENCE [LARGE SCALE GENOMIC DNA]</scope>
</reference>
<accession>R9R4N4</accession>
<evidence type="ECO:0000313" key="1">
    <source>
        <dbReference type="EMBL" id="AGI61756.1"/>
    </source>
</evidence>
<protein>
    <submittedName>
        <fullName evidence="1">Uncharacterized protein</fullName>
    </submittedName>
</protein>
<dbReference type="EMBL" id="KC438282">
    <property type="protein sequence ID" value="AGI61756.1"/>
    <property type="molecule type" value="Genomic_DNA"/>
</dbReference>